<name>A0ACB8I7J2_CITSI</name>
<accession>A0ACB8I7J2</accession>
<comment type="caution">
    <text evidence="1">The sequence shown here is derived from an EMBL/GenBank/DDBJ whole genome shotgun (WGS) entry which is preliminary data.</text>
</comment>
<sequence length="454" mass="49873">MSGPQCCANPPTLNPNSGAGHVEKLGGLSTYVTGSPDSKLATLLISDVFGYEAPNLRKLADKVAAAGFYVAVPDFFHGDPNVDGGRPLQEWIKDHGVDKGFEEAKPVIQALKCKGITATGAVGFCWGAKVVVQLAKHEFIQAAVLLHPSFVTVDDIKGVEVPISVLGAEIDQFSPPALVKEFEEALTAKSEHEIAFCLTSMYGRHQISLLQVDSFVKIFPKVAHGWSVRYNAEDEFAVKAAEEAHQNLLEWLTNPVLRPQKSGGGFDLNKACSKDSFPLPKIDQLVYSTTDHGLLSFMDAFLSYNQILMFEHDEELLFGLKNAGATYQRLVNKIFKPLIEKTMEVLADFVVDCIEANWELGSSDGVDKEDINRIWIVMVDGFLCDKFKAVEIEQIPRAENFRADILAIMAAASDAKMPRSVPVEVKDFPSIKQGAKVMCLDTGWSWMDPIASYI</sequence>
<evidence type="ECO:0000313" key="1">
    <source>
        <dbReference type="EMBL" id="KAH9683019.1"/>
    </source>
</evidence>
<proteinExistence type="predicted"/>
<gene>
    <name evidence="1" type="ORF">KPL71_027552</name>
</gene>
<keyword evidence="2" id="KW-1185">Reference proteome</keyword>
<evidence type="ECO:0000313" key="2">
    <source>
        <dbReference type="Proteomes" id="UP000829398"/>
    </source>
</evidence>
<reference evidence="2" key="1">
    <citation type="journal article" date="2023" name="Hortic. Res.">
        <title>A chromosome-level phased genome enabling allele-level studies in sweet orange: a case study on citrus Huanglongbing tolerance.</title>
        <authorList>
            <person name="Wu B."/>
            <person name="Yu Q."/>
            <person name="Deng Z."/>
            <person name="Duan Y."/>
            <person name="Luo F."/>
            <person name="Gmitter F. Jr."/>
        </authorList>
    </citation>
    <scope>NUCLEOTIDE SEQUENCE [LARGE SCALE GENOMIC DNA]</scope>
    <source>
        <strain evidence="2">cv. Valencia</strain>
    </source>
</reference>
<organism evidence="1 2">
    <name type="scientific">Citrus sinensis</name>
    <name type="common">Sweet orange</name>
    <name type="synonym">Citrus aurantium var. sinensis</name>
    <dbReference type="NCBI Taxonomy" id="2711"/>
    <lineage>
        <taxon>Eukaryota</taxon>
        <taxon>Viridiplantae</taxon>
        <taxon>Streptophyta</taxon>
        <taxon>Embryophyta</taxon>
        <taxon>Tracheophyta</taxon>
        <taxon>Spermatophyta</taxon>
        <taxon>Magnoliopsida</taxon>
        <taxon>eudicotyledons</taxon>
        <taxon>Gunneridae</taxon>
        <taxon>Pentapetalae</taxon>
        <taxon>rosids</taxon>
        <taxon>malvids</taxon>
        <taxon>Sapindales</taxon>
        <taxon>Rutaceae</taxon>
        <taxon>Aurantioideae</taxon>
        <taxon>Citrus</taxon>
    </lineage>
</organism>
<protein>
    <submittedName>
        <fullName evidence="1">DLH domain-containing protein</fullName>
    </submittedName>
</protein>
<dbReference type="Proteomes" id="UP000829398">
    <property type="component" value="Chromosome 9"/>
</dbReference>
<dbReference type="EMBL" id="CM039178">
    <property type="protein sequence ID" value="KAH9683019.1"/>
    <property type="molecule type" value="Genomic_DNA"/>
</dbReference>